<protein>
    <submittedName>
        <fullName evidence="2">Uncharacterized protein</fullName>
    </submittedName>
</protein>
<dbReference type="AlphaFoldDB" id="A0A8K0DKY5"/>
<dbReference type="EMBL" id="VOIH02000012">
    <property type="protein sequence ID" value="KAF3432321.1"/>
    <property type="molecule type" value="Genomic_DNA"/>
</dbReference>
<dbReference type="Proteomes" id="UP000796880">
    <property type="component" value="Unassembled WGS sequence"/>
</dbReference>
<feature type="region of interest" description="Disordered" evidence="1">
    <location>
        <begin position="1"/>
        <end position="49"/>
    </location>
</feature>
<evidence type="ECO:0000313" key="2">
    <source>
        <dbReference type="EMBL" id="KAF3432321.1"/>
    </source>
</evidence>
<reference evidence="2" key="1">
    <citation type="submission" date="2020-03" db="EMBL/GenBank/DDBJ databases">
        <title>A high-quality chromosome-level genome assembly of a woody plant with both climbing and erect habits, Rhamnella rubrinervis.</title>
        <authorList>
            <person name="Lu Z."/>
            <person name="Yang Y."/>
            <person name="Zhu X."/>
            <person name="Sun Y."/>
        </authorList>
    </citation>
    <scope>NUCLEOTIDE SEQUENCE</scope>
    <source>
        <strain evidence="2">BYM</strain>
        <tissue evidence="2">Leaf</tissue>
    </source>
</reference>
<keyword evidence="3" id="KW-1185">Reference proteome</keyword>
<evidence type="ECO:0000256" key="1">
    <source>
        <dbReference type="SAM" id="MobiDB-lite"/>
    </source>
</evidence>
<sequence>MEKPPTPTVNPNPIPLPQKPSNSSSGTRQMKLPKPQELISHYESKGLESQEASIKVIEDLQTALFRVISSGRGRKDKLLVETSRKMDTTNNRLAILDMKLDSKPGYAQTFAIGVASGLTLKGIETVFPHVLASIAQIWNSATTLTKHSP</sequence>
<feature type="compositionally biased region" description="Polar residues" evidence="1">
    <location>
        <begin position="19"/>
        <end position="28"/>
    </location>
</feature>
<organism evidence="2 3">
    <name type="scientific">Rhamnella rubrinervis</name>
    <dbReference type="NCBI Taxonomy" id="2594499"/>
    <lineage>
        <taxon>Eukaryota</taxon>
        <taxon>Viridiplantae</taxon>
        <taxon>Streptophyta</taxon>
        <taxon>Embryophyta</taxon>
        <taxon>Tracheophyta</taxon>
        <taxon>Spermatophyta</taxon>
        <taxon>Magnoliopsida</taxon>
        <taxon>eudicotyledons</taxon>
        <taxon>Gunneridae</taxon>
        <taxon>Pentapetalae</taxon>
        <taxon>rosids</taxon>
        <taxon>fabids</taxon>
        <taxon>Rosales</taxon>
        <taxon>Rhamnaceae</taxon>
        <taxon>rhamnoid group</taxon>
        <taxon>Rhamneae</taxon>
        <taxon>Rhamnella</taxon>
    </lineage>
</organism>
<comment type="caution">
    <text evidence="2">The sequence shown here is derived from an EMBL/GenBank/DDBJ whole genome shotgun (WGS) entry which is preliminary data.</text>
</comment>
<gene>
    <name evidence="2" type="ORF">FNV43_RR27061</name>
</gene>
<evidence type="ECO:0000313" key="3">
    <source>
        <dbReference type="Proteomes" id="UP000796880"/>
    </source>
</evidence>
<accession>A0A8K0DKY5</accession>
<feature type="compositionally biased region" description="Pro residues" evidence="1">
    <location>
        <begin position="1"/>
        <end position="18"/>
    </location>
</feature>
<dbReference type="OrthoDB" id="1908822at2759"/>
<name>A0A8K0DKY5_9ROSA</name>
<proteinExistence type="predicted"/>